<keyword evidence="1" id="KW-0472">Membrane</keyword>
<keyword evidence="1" id="KW-0812">Transmembrane</keyword>
<dbReference type="GeneID" id="19119699"/>
<keyword evidence="3" id="KW-1185">Reference proteome</keyword>
<feature type="transmembrane region" description="Helical" evidence="1">
    <location>
        <begin position="56"/>
        <end position="74"/>
    </location>
</feature>
<name>W6Z7G5_COCMI</name>
<proteinExistence type="predicted"/>
<dbReference type="HOGENOM" id="CLU_2454382_0_0_1"/>
<dbReference type="Proteomes" id="UP000054032">
    <property type="component" value="Unassembled WGS sequence"/>
</dbReference>
<sequence>MQDPQTGLPCCYVCRAPCIPLNSQSTSYIHEQLPFLHIQKLPRSEILYKPQCRARMPAELTLLIVIFVLLGLFATHRNIKRYNCNSIAS</sequence>
<evidence type="ECO:0000256" key="1">
    <source>
        <dbReference type="SAM" id="Phobius"/>
    </source>
</evidence>
<evidence type="ECO:0000313" key="3">
    <source>
        <dbReference type="Proteomes" id="UP000054032"/>
    </source>
</evidence>
<dbReference type="RefSeq" id="XP_007693847.1">
    <property type="nucleotide sequence ID" value="XM_007695657.1"/>
</dbReference>
<dbReference type="EMBL" id="KI964297">
    <property type="protein sequence ID" value="EUC39636.1"/>
    <property type="molecule type" value="Genomic_DNA"/>
</dbReference>
<accession>W6Z7G5</accession>
<reference evidence="2 3" key="1">
    <citation type="journal article" date="2013" name="PLoS Genet.">
        <title>Comparative genome structure, secondary metabolite, and effector coding capacity across Cochliobolus pathogens.</title>
        <authorList>
            <person name="Condon B.J."/>
            <person name="Leng Y."/>
            <person name="Wu D."/>
            <person name="Bushley K.E."/>
            <person name="Ohm R.A."/>
            <person name="Otillar R."/>
            <person name="Martin J."/>
            <person name="Schackwitz W."/>
            <person name="Grimwood J."/>
            <person name="MohdZainudin N."/>
            <person name="Xue C."/>
            <person name="Wang R."/>
            <person name="Manning V.A."/>
            <person name="Dhillon B."/>
            <person name="Tu Z.J."/>
            <person name="Steffenson B.J."/>
            <person name="Salamov A."/>
            <person name="Sun H."/>
            <person name="Lowry S."/>
            <person name="LaButti K."/>
            <person name="Han J."/>
            <person name="Copeland A."/>
            <person name="Lindquist E."/>
            <person name="Barry K."/>
            <person name="Schmutz J."/>
            <person name="Baker S.E."/>
            <person name="Ciuffetti L.M."/>
            <person name="Grigoriev I.V."/>
            <person name="Zhong S."/>
            <person name="Turgeon B.G."/>
        </authorList>
    </citation>
    <scope>NUCLEOTIDE SEQUENCE [LARGE SCALE GENOMIC DNA]</scope>
    <source>
        <strain evidence="2 3">ATCC 44560</strain>
    </source>
</reference>
<protein>
    <submittedName>
        <fullName evidence="2">Uncharacterized protein</fullName>
    </submittedName>
</protein>
<organism evidence="2 3">
    <name type="scientific">Bipolaris oryzae ATCC 44560</name>
    <dbReference type="NCBI Taxonomy" id="930090"/>
    <lineage>
        <taxon>Eukaryota</taxon>
        <taxon>Fungi</taxon>
        <taxon>Dikarya</taxon>
        <taxon>Ascomycota</taxon>
        <taxon>Pezizomycotina</taxon>
        <taxon>Dothideomycetes</taxon>
        <taxon>Pleosporomycetidae</taxon>
        <taxon>Pleosporales</taxon>
        <taxon>Pleosporineae</taxon>
        <taxon>Pleosporaceae</taxon>
        <taxon>Bipolaris</taxon>
    </lineage>
</organism>
<dbReference type="AlphaFoldDB" id="W6Z7G5"/>
<dbReference type="KEGG" id="bor:COCMIDRAFT_111003"/>
<keyword evidence="1" id="KW-1133">Transmembrane helix</keyword>
<gene>
    <name evidence="2" type="ORF">COCMIDRAFT_111003</name>
</gene>
<evidence type="ECO:0000313" key="2">
    <source>
        <dbReference type="EMBL" id="EUC39636.1"/>
    </source>
</evidence>